<keyword evidence="3" id="KW-1185">Reference proteome</keyword>
<proteinExistence type="predicted"/>
<accession>A0A4P9W8B6</accession>
<name>A0A4P9W8B6_9FUNG</name>
<organism evidence="2 3">
    <name type="scientific">Blyttiomyces helicus</name>
    <dbReference type="NCBI Taxonomy" id="388810"/>
    <lineage>
        <taxon>Eukaryota</taxon>
        <taxon>Fungi</taxon>
        <taxon>Fungi incertae sedis</taxon>
        <taxon>Chytridiomycota</taxon>
        <taxon>Chytridiomycota incertae sedis</taxon>
        <taxon>Chytridiomycetes</taxon>
        <taxon>Chytridiomycetes incertae sedis</taxon>
        <taxon>Blyttiomyces</taxon>
    </lineage>
</organism>
<evidence type="ECO:0000313" key="2">
    <source>
        <dbReference type="EMBL" id="RKO87693.1"/>
    </source>
</evidence>
<evidence type="ECO:0000313" key="3">
    <source>
        <dbReference type="Proteomes" id="UP000269721"/>
    </source>
</evidence>
<evidence type="ECO:0000256" key="1">
    <source>
        <dbReference type="SAM" id="MobiDB-lite"/>
    </source>
</evidence>
<feature type="compositionally biased region" description="Acidic residues" evidence="1">
    <location>
        <begin position="496"/>
        <end position="506"/>
    </location>
</feature>
<dbReference type="OrthoDB" id="2155169at2759"/>
<dbReference type="Proteomes" id="UP000269721">
    <property type="component" value="Unassembled WGS sequence"/>
</dbReference>
<reference evidence="3" key="1">
    <citation type="journal article" date="2018" name="Nat. Microbiol.">
        <title>Leveraging single-cell genomics to expand the fungal tree of life.</title>
        <authorList>
            <person name="Ahrendt S.R."/>
            <person name="Quandt C.A."/>
            <person name="Ciobanu D."/>
            <person name="Clum A."/>
            <person name="Salamov A."/>
            <person name="Andreopoulos B."/>
            <person name="Cheng J.F."/>
            <person name="Woyke T."/>
            <person name="Pelin A."/>
            <person name="Henrissat B."/>
            <person name="Reynolds N.K."/>
            <person name="Benny G.L."/>
            <person name="Smith M.E."/>
            <person name="James T.Y."/>
            <person name="Grigoriev I.V."/>
        </authorList>
    </citation>
    <scope>NUCLEOTIDE SEQUENCE [LARGE SCALE GENOMIC DNA]</scope>
</reference>
<dbReference type="AlphaFoldDB" id="A0A4P9W8B6"/>
<sequence length="933" mass="103533">MDPEANWSKRLLSHHLSSPSQPVAKWPLLSQEQPLPMRLPHLEPRKQSLPIPELSFPPLPPPTFAGIEVVEDKFSPVQSEVSLRMFLMMRGAGIGGGVPALGNHNQRFIPSLSHCVSSQPFTTPRQQPRSLDAAMTYPANQEKIYMSFCELLQGFLTPVEVLMDNLVEVIPSALKWLTKTYPTYSMKVREIANSENGLYVRVLIFWTLRRLQKEVSNLSPQPPTIERIQRSISRCFDLEPPLDLIHTMTVDVSGWLIHFDGKLTVRDSGRQLRLSENELRAAQDDAMVDAFGAAVLALLEGPFEIPDMAICDRVSNLLRETSTRSDTYALLLDLLRRLSDRLCALTIMHSARTPGSEDAHISRIQSALTTLRTRASWIGTFLSAHTSLAVSLPLTWNTEQFFASSPNQTIGSAGNDICDHIVAVAGVESAGVIEVAKALRDSFKRSMDELVCESISEDLSASDEIPPWASLERHKPYLVALLNSKRDAEKQTSVVVDEDENEDEDHVYESISSMSSTESEAPEKEDTFANVNHVWLQVDPSVTRIMVATASPQSEEVLTSAAPGTLTITRTELIWSGIDQVLFQTKGSSTRPETAVRLRHAAIARYTTGVLKGEESGMQFSPRVSEVVAPSRLASSVASRRVSAFTALASPPETRAGGGGLAGMGAQKGAGSQFVAVYTADEVFRFFPFNAREAVNVVRILNAVTGLGPFTEAADRDDGVPSLFDLPPPSSVRHSQVRKLEASRRRALDRLSEEKNPWIEESSELARTLEALTAEHAPQRIMDMERLFHSCRNEIEVTKETVLGLRVGSPANRSKIWFTTQSTQVKLKVLSVMDRILDKSVMRQGDSTFTATIRWLKGLEDTVSPYKNPEALKLIISLVRRAKRIQVEPMTPLERAHCPGLFDHWKDQEFLARFYEWRPDGGAGPWGGPTHHA</sequence>
<feature type="region of interest" description="Disordered" evidence="1">
    <location>
        <begin position="490"/>
        <end position="522"/>
    </location>
</feature>
<dbReference type="EMBL" id="KZ997228">
    <property type="protein sequence ID" value="RKO87693.1"/>
    <property type="molecule type" value="Genomic_DNA"/>
</dbReference>
<feature type="compositionally biased region" description="Low complexity" evidence="1">
    <location>
        <begin position="509"/>
        <end position="519"/>
    </location>
</feature>
<gene>
    <name evidence="2" type="ORF">BDK51DRAFT_42346</name>
</gene>
<protein>
    <submittedName>
        <fullName evidence="2">Uncharacterized protein</fullName>
    </submittedName>
</protein>